<evidence type="ECO:0000256" key="1">
    <source>
        <dbReference type="ARBA" id="ARBA00005291"/>
    </source>
</evidence>
<dbReference type="Gene3D" id="3.30.70.100">
    <property type="match status" value="1"/>
</dbReference>
<dbReference type="EMBL" id="BHXC01000006">
    <property type="protein sequence ID" value="GCB89460.1"/>
    <property type="molecule type" value="Genomic_DNA"/>
</dbReference>
<evidence type="ECO:0000259" key="2">
    <source>
        <dbReference type="Pfam" id="PF07978"/>
    </source>
</evidence>
<dbReference type="PANTHER" id="PTHR21017:SF17">
    <property type="entry name" value="PROTEIN NIPSNAP"/>
    <property type="match status" value="1"/>
</dbReference>
<dbReference type="eggNOG" id="ENOG50330K6">
    <property type="taxonomic scope" value="Bacteria"/>
</dbReference>
<comment type="similarity">
    <text evidence="1">Belongs to the NipSnap family.</text>
</comment>
<proteinExistence type="inferred from homology"/>
<sequence length="106" mass="12410">MIVDHRVYTVQPTRVADWVALYREKGYPLQARHLGRCVGWYVPVEGRLDQVVHLWAYEDQADRERRRAALYADPEWQAYLAEMKREGLLLSAENRILAPTDFSPVP</sequence>
<dbReference type="InterPro" id="IPR011008">
    <property type="entry name" value="Dimeric_a/b-barrel"/>
</dbReference>
<accession>A0A059VXS7</accession>
<dbReference type="InterPro" id="IPR051557">
    <property type="entry name" value="NipSnap_domain"/>
</dbReference>
<comment type="caution">
    <text evidence="3">The sequence shown here is derived from an EMBL/GenBank/DDBJ whole genome shotgun (WGS) entry which is preliminary data.</text>
</comment>
<gene>
    <name evidence="3" type="ORF">SALB_02135</name>
</gene>
<feature type="domain" description="NIPSNAP" evidence="2">
    <location>
        <begin position="5"/>
        <end position="104"/>
    </location>
</feature>
<dbReference type="SUPFAM" id="SSF54909">
    <property type="entry name" value="Dimeric alpha+beta barrel"/>
    <property type="match status" value="1"/>
</dbReference>
<dbReference type="AlphaFoldDB" id="A0A059VXS7"/>
<organism evidence="3 4">
    <name type="scientific">Streptomyces noursei</name>
    <name type="common">Streptomyces albulus</name>
    <dbReference type="NCBI Taxonomy" id="1971"/>
    <lineage>
        <taxon>Bacteria</taxon>
        <taxon>Bacillati</taxon>
        <taxon>Actinomycetota</taxon>
        <taxon>Actinomycetes</taxon>
        <taxon>Kitasatosporales</taxon>
        <taxon>Streptomycetaceae</taxon>
        <taxon>Streptomyces</taxon>
    </lineage>
</organism>
<dbReference type="Proteomes" id="UP000288351">
    <property type="component" value="Unassembled WGS sequence"/>
</dbReference>
<name>A0A059VXS7_STRNR</name>
<protein>
    <recommendedName>
        <fullName evidence="2">NIPSNAP domain-containing protein</fullName>
    </recommendedName>
</protein>
<evidence type="ECO:0000313" key="4">
    <source>
        <dbReference type="Proteomes" id="UP000288351"/>
    </source>
</evidence>
<dbReference type="STRING" id="68570.DC74_1332"/>
<evidence type="ECO:0000313" key="3">
    <source>
        <dbReference type="EMBL" id="GCB89460.1"/>
    </source>
</evidence>
<dbReference type="RefSeq" id="WP_016574943.1">
    <property type="nucleotide sequence ID" value="NZ_BHXC01000006.1"/>
</dbReference>
<reference evidence="3 4" key="1">
    <citation type="journal article" date="2019" name="Microbiol. Resour. Announc.">
        <title>Draft Genome Sequence of the Most Traditional epsilon-Poly-l-Lysine Producer, Streptomyces albulus NBRC14147.</title>
        <authorList>
            <person name="Yamanaka K."/>
            <person name="Hamano Y."/>
        </authorList>
    </citation>
    <scope>NUCLEOTIDE SEQUENCE [LARGE SCALE GENOMIC DNA]</scope>
    <source>
        <strain evidence="3 4">NBRC 14147</strain>
    </source>
</reference>
<dbReference type="InterPro" id="IPR012577">
    <property type="entry name" value="NIPSNAP"/>
</dbReference>
<dbReference type="PANTHER" id="PTHR21017">
    <property type="entry name" value="NIPSNAP-RELATED"/>
    <property type="match status" value="1"/>
</dbReference>
<dbReference type="Pfam" id="PF07978">
    <property type="entry name" value="NIPSNAP"/>
    <property type="match status" value="1"/>
</dbReference>